<reference evidence="1 2" key="1">
    <citation type="submission" date="2015-04" db="EMBL/GenBank/DDBJ databases">
        <authorList>
            <consortium name="Pathogen Informatics"/>
        </authorList>
    </citation>
    <scope>NUCLEOTIDE SEQUENCE [LARGE SCALE GENOMIC DNA]</scope>
    <source>
        <strain evidence="1 2">SGS1</strain>
    </source>
</reference>
<dbReference type="GeneID" id="39738905"/>
<dbReference type="RefSeq" id="XP_028535259.1">
    <property type="nucleotide sequence ID" value="XM_028679558.1"/>
</dbReference>
<keyword evidence="2" id="KW-1185">Reference proteome</keyword>
<dbReference type="AlphaFoldDB" id="A0A1J1HBF7"/>
<sequence>MSWNNFSRMLDKLLGKQRLKKSRLKIRKIRKKFKTVFNFILGNYFNKILNKLTKKLVNNLYVKYIFNTFARLYNKNYNISDLKLHFYHFSLKNKLNNGTLEKYKIGTCDTKKKKYRITKDKVHKCLESSCVLEPNEHYVIDLYGGAYLQNEHNNSLLLNNKAFSFESDYNTTQFSDYSRIKEIDRLTSSSYLENDTSSFENIEYDEDEANESIKNCYLYNGYINATTYKKSEEYKFLKYHLKKKKNSSANVEIDIPSEHSDEYIESENDNRIDVNFEQKEDKKTINKKRKKEKKKIYEIYNTETTMKQNIYCANYLNENYSSSYDSTSEVSSENDFIDKDFHSDYFEDIYGNDFLHHCSVHSYDTIQST</sequence>
<dbReference type="VEuPathDB" id="PlasmoDB:PRELSG_1447300"/>
<protein>
    <submittedName>
        <fullName evidence="1">Uncharacterized protein</fullName>
    </submittedName>
</protein>
<evidence type="ECO:0000313" key="2">
    <source>
        <dbReference type="Proteomes" id="UP000220158"/>
    </source>
</evidence>
<dbReference type="Proteomes" id="UP000220158">
    <property type="component" value="Chromosome 14"/>
</dbReference>
<dbReference type="KEGG" id="prel:PRELSG_1447300"/>
<dbReference type="EMBL" id="LN835309">
    <property type="protein sequence ID" value="CRH02739.1"/>
    <property type="molecule type" value="Genomic_DNA"/>
</dbReference>
<evidence type="ECO:0000313" key="1">
    <source>
        <dbReference type="EMBL" id="CRH02739.1"/>
    </source>
</evidence>
<gene>
    <name evidence="1" type="ORF">PRELSG_1447300</name>
</gene>
<proteinExistence type="predicted"/>
<organism evidence="1 2">
    <name type="scientific">Plasmodium relictum</name>
    <dbReference type="NCBI Taxonomy" id="85471"/>
    <lineage>
        <taxon>Eukaryota</taxon>
        <taxon>Sar</taxon>
        <taxon>Alveolata</taxon>
        <taxon>Apicomplexa</taxon>
        <taxon>Aconoidasida</taxon>
        <taxon>Haemosporida</taxon>
        <taxon>Plasmodiidae</taxon>
        <taxon>Plasmodium</taxon>
        <taxon>Plasmodium (Haemamoeba)</taxon>
    </lineage>
</organism>
<name>A0A1J1HBF7_PLARL</name>
<dbReference type="OrthoDB" id="384906at2759"/>
<accession>A0A1J1HBF7</accession>
<dbReference type="OMA" id="YCENYLN"/>